<dbReference type="SMART" id="SM00450">
    <property type="entry name" value="RHOD"/>
    <property type="match status" value="2"/>
</dbReference>
<proteinExistence type="predicted"/>
<dbReference type="InterPro" id="IPR001307">
    <property type="entry name" value="Thiosulphate_STrfase_CS"/>
</dbReference>
<sequence>MVICVWVGCLQPLGANAQSESESEAEVTEEGAYPVDPEKQVYVDAEWVKEAIDGKTDAEKIVIAEVTWGEADASPDYLKKHLPGAIHINTDSFEEGPVWNLRSPEEIEKALLNYGIDKETTLILYGPDTGVDRVAWASLYMGVDSVKILDGGLALWEAAKFETEEGEIKPEPVKEFGVETPANPEYVISLEDTVEELANNDNFRLVSLRSENEWLGIESGYSYIPKAGEPKGAVWGRPLLRDSGEANISDMEDYKNEDGTNKNFDEVIAMWEEGGFTVENDLAFYCGTGWRSCLPWLLMYERGIDSTMFDGGWNEWQMQDDLEVQIGDPKSDDVEYTTVGELEAGKETKE</sequence>
<evidence type="ECO:0000256" key="1">
    <source>
        <dbReference type="ARBA" id="ARBA00022679"/>
    </source>
</evidence>
<keyword evidence="1" id="KW-0808">Transferase</keyword>
<dbReference type="InterPro" id="IPR001763">
    <property type="entry name" value="Rhodanese-like_dom"/>
</dbReference>
<dbReference type="InterPro" id="IPR045078">
    <property type="entry name" value="TST/MPST-like"/>
</dbReference>
<feature type="domain" description="Rhodanese" evidence="4">
    <location>
        <begin position="57"/>
        <end position="165"/>
    </location>
</feature>
<comment type="caution">
    <text evidence="5">The sequence shown here is derived from an EMBL/GenBank/DDBJ whole genome shotgun (WGS) entry which is preliminary data.</text>
</comment>
<gene>
    <name evidence="5" type="ORF">HZY91_04170</name>
</gene>
<dbReference type="EMBL" id="JACBXQ010000002">
    <property type="protein sequence ID" value="MBG9986087.1"/>
    <property type="molecule type" value="Genomic_DNA"/>
</dbReference>
<protein>
    <submittedName>
        <fullName evidence="5">Sulfurtransferase</fullName>
    </submittedName>
</protein>
<dbReference type="PANTHER" id="PTHR11364:SF27">
    <property type="entry name" value="SULFURTRANSFERASE"/>
    <property type="match status" value="1"/>
</dbReference>
<organism evidence="5 6">
    <name type="scientific">Facklamia lactis</name>
    <dbReference type="NCBI Taxonomy" id="2749967"/>
    <lineage>
        <taxon>Bacteria</taxon>
        <taxon>Bacillati</taxon>
        <taxon>Bacillota</taxon>
        <taxon>Bacilli</taxon>
        <taxon>Lactobacillales</taxon>
        <taxon>Aerococcaceae</taxon>
        <taxon>Facklamia</taxon>
    </lineage>
</organism>
<keyword evidence="6" id="KW-1185">Reference proteome</keyword>
<accession>A0ABS0LQ51</accession>
<name>A0ABS0LQ51_9LACT</name>
<feature type="region of interest" description="Disordered" evidence="3">
    <location>
        <begin position="328"/>
        <end position="350"/>
    </location>
</feature>
<evidence type="ECO:0000256" key="3">
    <source>
        <dbReference type="SAM" id="MobiDB-lite"/>
    </source>
</evidence>
<dbReference type="SUPFAM" id="SSF52821">
    <property type="entry name" value="Rhodanese/Cell cycle control phosphatase"/>
    <property type="match status" value="2"/>
</dbReference>
<keyword evidence="2" id="KW-0677">Repeat</keyword>
<reference evidence="5 6" key="1">
    <citation type="submission" date="2020-07" db="EMBL/GenBank/DDBJ databases">
        <title>Facklamia lactis sp. nov., isolated from raw milk.</title>
        <authorList>
            <person name="Doll E.V."/>
            <person name="Huptas C."/>
            <person name="Staib L."/>
            <person name="Wenning M."/>
            <person name="Scherer S."/>
        </authorList>
    </citation>
    <scope>NUCLEOTIDE SEQUENCE [LARGE SCALE GENOMIC DNA]</scope>
    <source>
        <strain evidence="5 6">DSM 111018</strain>
    </source>
</reference>
<dbReference type="PROSITE" id="PS50206">
    <property type="entry name" value="RHODANESE_3"/>
    <property type="match status" value="2"/>
</dbReference>
<dbReference type="PANTHER" id="PTHR11364">
    <property type="entry name" value="THIOSULFATE SULFERTANSFERASE"/>
    <property type="match status" value="1"/>
</dbReference>
<dbReference type="InterPro" id="IPR036873">
    <property type="entry name" value="Rhodanese-like_dom_sf"/>
</dbReference>
<dbReference type="Gene3D" id="3.40.250.10">
    <property type="entry name" value="Rhodanese-like domain"/>
    <property type="match status" value="2"/>
</dbReference>
<dbReference type="Proteomes" id="UP000721415">
    <property type="component" value="Unassembled WGS sequence"/>
</dbReference>
<dbReference type="Pfam" id="PF00581">
    <property type="entry name" value="Rhodanese"/>
    <property type="match status" value="2"/>
</dbReference>
<evidence type="ECO:0000256" key="2">
    <source>
        <dbReference type="ARBA" id="ARBA00022737"/>
    </source>
</evidence>
<evidence type="ECO:0000259" key="4">
    <source>
        <dbReference type="PROSITE" id="PS50206"/>
    </source>
</evidence>
<feature type="domain" description="Rhodanese" evidence="4">
    <location>
        <begin position="284"/>
        <end position="325"/>
    </location>
</feature>
<dbReference type="PROSITE" id="PS00380">
    <property type="entry name" value="RHODANESE_1"/>
    <property type="match status" value="1"/>
</dbReference>
<evidence type="ECO:0000313" key="6">
    <source>
        <dbReference type="Proteomes" id="UP000721415"/>
    </source>
</evidence>
<evidence type="ECO:0000313" key="5">
    <source>
        <dbReference type="EMBL" id="MBG9986087.1"/>
    </source>
</evidence>
<dbReference type="CDD" id="cd01448">
    <property type="entry name" value="TST_Repeat_1"/>
    <property type="match status" value="1"/>
</dbReference>